<protein>
    <submittedName>
        <fullName evidence="1">DNA repair protein</fullName>
    </submittedName>
</protein>
<proteinExistence type="predicted"/>
<accession>A0ACB6ZLP2</accession>
<comment type="caution">
    <text evidence="1">The sequence shown here is derived from an EMBL/GenBank/DDBJ whole genome shotgun (WGS) entry which is preliminary data.</text>
</comment>
<sequence>MPNSHIDKPQSQESSSDWFSSDPAVYIQALDEFEQSLAQQDHQQQTDKAQEIVVQEVQPPSVVHKRTHGEVAGEYLDSHTYGAATFGGFGEYMARKRAKLQVQNQTLTSKSELETTSKIFQGIGIYVDGFTVPSVQELRKTVIEHGGGYHAYLDRKSLVTHIITSSLTPAKVVEFQRMKVARPEWLVESVKAGKLLPWQNYIFRSESRALPSINKAPAQQSLFNTKVVATTHPVEDKDSFPSYAAHKSNPNAARAIKNPGWRAVHTSAAPDFVDGYYKNSRLHHLSTWKTELRKLVQEAQERAEQVPPGSSPKDSVQGLTLTVVPSRNDTSTRGVGPTMKSPSEKGKEKAQVREYEQVIMHCDFDAFFVSAGLLDRKHLRGKPVVVCHSQGDQGGASSTSEIASASYEARKFGIKNGMSLQQARKLCPTIQTIPYEFDKYRNLSLKFYTILMSYADDLEAVSVDEALIDVTSTFEHEEPFQRCESIKGYAESIRAKVREETGCEVSIGTSWNIILSRIASRKAKPANSFLLMPEDLRSILDPLDIKDLHGFGNSTKQKAVEKLGTSSLGELMKRPKGILCDALGKGTGEMLYNALRGVDERKLVSDKPRKSVSCDINYGIRFQNDTEIDGFMHKLSEEVHKRLKKEGLCGRSITLKVMKRDPSAPIEAAKFMGHGICETYCKQSTLMGRDGGATDDPQIIARQSLKMLRSLSFDPKELRGIGIQIHKLETTTAQSAAPAVGQSLIPFRSKDKEISKNDSNSKGKEKEKRQITSWPVPVQPSPIVTPSDDPPTEIYLSPPLIGINVATEVTKAEIEQNPTIDLVKRVTGSFHLDLPSFSQVDMSVFEALPEDVRRELEAEYSRRSAPPPAGVQSAAISTTVETTNAVAGPSRLPAPEKRVAWGDMVPKNAKRIAQQLAPKRGGAVVPRKDPWEALNKWLEKPKKFKGTRTGPSHVVYDASPNQLHLLGIDPEVFNLLPPEIRREQLSGAKIAMETGVLPVLTDESRLVIKPEKTMVIRYPRLPPPKAKYLPQPVLKMPGEERGHRISYTEADDVQGLVEKWVAGFKRHPPNQKDVERFSKWLLSCMDSNKTGDVGVDKAVKVMKWWLFLLRRNWGWLEGTEEFDLDDDELDEEEKDGSYYERKQKREVGKAWWIAFLMVKRQMDAYSRKRFGGNISLR</sequence>
<dbReference type="Proteomes" id="UP000886501">
    <property type="component" value="Unassembled WGS sequence"/>
</dbReference>
<keyword evidence="2" id="KW-1185">Reference proteome</keyword>
<evidence type="ECO:0000313" key="2">
    <source>
        <dbReference type="Proteomes" id="UP000886501"/>
    </source>
</evidence>
<reference evidence="1" key="2">
    <citation type="journal article" date="2020" name="Nat. Commun.">
        <title>Large-scale genome sequencing of mycorrhizal fungi provides insights into the early evolution of symbiotic traits.</title>
        <authorList>
            <person name="Miyauchi S."/>
            <person name="Kiss E."/>
            <person name="Kuo A."/>
            <person name="Drula E."/>
            <person name="Kohler A."/>
            <person name="Sanchez-Garcia M."/>
            <person name="Morin E."/>
            <person name="Andreopoulos B."/>
            <person name="Barry K.W."/>
            <person name="Bonito G."/>
            <person name="Buee M."/>
            <person name="Carver A."/>
            <person name="Chen C."/>
            <person name="Cichocki N."/>
            <person name="Clum A."/>
            <person name="Culley D."/>
            <person name="Crous P.W."/>
            <person name="Fauchery L."/>
            <person name="Girlanda M."/>
            <person name="Hayes R.D."/>
            <person name="Keri Z."/>
            <person name="LaButti K."/>
            <person name="Lipzen A."/>
            <person name="Lombard V."/>
            <person name="Magnuson J."/>
            <person name="Maillard F."/>
            <person name="Murat C."/>
            <person name="Nolan M."/>
            <person name="Ohm R.A."/>
            <person name="Pangilinan J."/>
            <person name="Pereira M.F."/>
            <person name="Perotto S."/>
            <person name="Peter M."/>
            <person name="Pfister S."/>
            <person name="Riley R."/>
            <person name="Sitrit Y."/>
            <person name="Stielow J.B."/>
            <person name="Szollosi G."/>
            <person name="Zifcakova L."/>
            <person name="Stursova M."/>
            <person name="Spatafora J.W."/>
            <person name="Tedersoo L."/>
            <person name="Vaario L.M."/>
            <person name="Yamada A."/>
            <person name="Yan M."/>
            <person name="Wang P."/>
            <person name="Xu J."/>
            <person name="Bruns T."/>
            <person name="Baldrian P."/>
            <person name="Vilgalys R."/>
            <person name="Dunand C."/>
            <person name="Henrissat B."/>
            <person name="Grigoriev I.V."/>
            <person name="Hibbett D."/>
            <person name="Nagy L.G."/>
            <person name="Martin F.M."/>
        </authorList>
    </citation>
    <scope>NUCLEOTIDE SEQUENCE</scope>
    <source>
        <strain evidence="1">P2</strain>
    </source>
</reference>
<dbReference type="EMBL" id="MU117986">
    <property type="protein sequence ID" value="KAF9650323.1"/>
    <property type="molecule type" value="Genomic_DNA"/>
</dbReference>
<reference evidence="1" key="1">
    <citation type="submission" date="2019-10" db="EMBL/GenBank/DDBJ databases">
        <authorList>
            <consortium name="DOE Joint Genome Institute"/>
            <person name="Kuo A."/>
            <person name="Miyauchi S."/>
            <person name="Kiss E."/>
            <person name="Drula E."/>
            <person name="Kohler A."/>
            <person name="Sanchez-Garcia M."/>
            <person name="Andreopoulos B."/>
            <person name="Barry K.W."/>
            <person name="Bonito G."/>
            <person name="Buee M."/>
            <person name="Carver A."/>
            <person name="Chen C."/>
            <person name="Cichocki N."/>
            <person name="Clum A."/>
            <person name="Culley D."/>
            <person name="Crous P.W."/>
            <person name="Fauchery L."/>
            <person name="Girlanda M."/>
            <person name="Hayes R."/>
            <person name="Keri Z."/>
            <person name="Labutti K."/>
            <person name="Lipzen A."/>
            <person name="Lombard V."/>
            <person name="Magnuson J."/>
            <person name="Maillard F."/>
            <person name="Morin E."/>
            <person name="Murat C."/>
            <person name="Nolan M."/>
            <person name="Ohm R."/>
            <person name="Pangilinan J."/>
            <person name="Pereira M."/>
            <person name="Perotto S."/>
            <person name="Peter M."/>
            <person name="Riley R."/>
            <person name="Sitrit Y."/>
            <person name="Stielow B."/>
            <person name="Szollosi G."/>
            <person name="Zifcakova L."/>
            <person name="Stursova M."/>
            <person name="Spatafora J.W."/>
            <person name="Tedersoo L."/>
            <person name="Vaario L.-M."/>
            <person name="Yamada A."/>
            <person name="Yan M."/>
            <person name="Wang P."/>
            <person name="Xu J."/>
            <person name="Bruns T."/>
            <person name="Baldrian P."/>
            <person name="Vilgalys R."/>
            <person name="Henrissat B."/>
            <person name="Grigoriev I.V."/>
            <person name="Hibbett D."/>
            <person name="Nagy L.G."/>
            <person name="Martin F.M."/>
        </authorList>
    </citation>
    <scope>NUCLEOTIDE SEQUENCE</scope>
    <source>
        <strain evidence="1">P2</strain>
    </source>
</reference>
<evidence type="ECO:0000313" key="1">
    <source>
        <dbReference type="EMBL" id="KAF9650323.1"/>
    </source>
</evidence>
<gene>
    <name evidence="1" type="ORF">BDM02DRAFT_3185529</name>
</gene>
<name>A0ACB6ZLP2_THEGA</name>
<organism evidence="1 2">
    <name type="scientific">Thelephora ganbajun</name>
    <name type="common">Ganba fungus</name>
    <dbReference type="NCBI Taxonomy" id="370292"/>
    <lineage>
        <taxon>Eukaryota</taxon>
        <taxon>Fungi</taxon>
        <taxon>Dikarya</taxon>
        <taxon>Basidiomycota</taxon>
        <taxon>Agaricomycotina</taxon>
        <taxon>Agaricomycetes</taxon>
        <taxon>Thelephorales</taxon>
        <taxon>Thelephoraceae</taxon>
        <taxon>Thelephora</taxon>
    </lineage>
</organism>